<keyword evidence="2" id="KW-0732">Signal</keyword>
<feature type="chain" id="PRO_5004179451" evidence="2">
    <location>
        <begin position="18"/>
        <end position="102"/>
    </location>
</feature>
<keyword evidence="1" id="KW-1015">Disulfide bond</keyword>
<dbReference type="SMART" id="SM00741">
    <property type="entry name" value="SapB"/>
    <property type="match status" value="1"/>
</dbReference>
<feature type="domain" description="Saposin B-type" evidence="3">
    <location>
        <begin position="27"/>
        <end position="102"/>
    </location>
</feature>
<dbReference type="Gene3D" id="1.10.225.10">
    <property type="entry name" value="Saposin-like"/>
    <property type="match status" value="1"/>
</dbReference>
<dbReference type="InterPro" id="IPR008139">
    <property type="entry name" value="SaposinB_dom"/>
</dbReference>
<dbReference type="SUPFAM" id="SSF47862">
    <property type="entry name" value="Saposin"/>
    <property type="match status" value="1"/>
</dbReference>
<name>Q0ZNJ0_FASGI</name>
<dbReference type="InterPro" id="IPR011001">
    <property type="entry name" value="Saposin-like"/>
</dbReference>
<organism evidence="4">
    <name type="scientific">Fasciola gigantica</name>
    <name type="common">Giant liver fluke</name>
    <dbReference type="NCBI Taxonomy" id="46835"/>
    <lineage>
        <taxon>Eukaryota</taxon>
        <taxon>Metazoa</taxon>
        <taxon>Spiralia</taxon>
        <taxon>Lophotrochozoa</taxon>
        <taxon>Platyhelminthes</taxon>
        <taxon>Trematoda</taxon>
        <taxon>Digenea</taxon>
        <taxon>Plagiorchiida</taxon>
        <taxon>Echinostomata</taxon>
        <taxon>Echinostomatoidea</taxon>
        <taxon>Fasciolidae</taxon>
        <taxon>Fasciola</taxon>
    </lineage>
</organism>
<evidence type="ECO:0000256" key="1">
    <source>
        <dbReference type="ARBA" id="ARBA00023157"/>
    </source>
</evidence>
<proteinExistence type="evidence at transcript level"/>
<evidence type="ECO:0000313" key="4">
    <source>
        <dbReference type="EMBL" id="ABC66278.1"/>
    </source>
</evidence>
<reference evidence="4" key="1">
    <citation type="journal article" date="2006" name="Mol. Biochem. Parasitol.">
        <title>The saposin-like proteins 1, 2, and 3 of Fasciola gigantica.</title>
        <authorList>
            <person name="Grams R."/>
            <person name="Adisakwattana P."/>
            <person name="Ritthisunthorn N."/>
            <person name="Eursitthichai V."/>
            <person name="Vichasri-Grams S."/>
            <person name="Viyanant V."/>
        </authorList>
    </citation>
    <scope>NUCLEOTIDE SEQUENCE</scope>
</reference>
<evidence type="ECO:0000256" key="2">
    <source>
        <dbReference type="SAM" id="SignalP"/>
    </source>
</evidence>
<dbReference type="EMBL" id="DQ336892">
    <property type="protein sequence ID" value="ABC66278.1"/>
    <property type="molecule type" value="mRNA"/>
</dbReference>
<evidence type="ECO:0000259" key="3">
    <source>
        <dbReference type="PROSITE" id="PS50015"/>
    </source>
</evidence>
<dbReference type="PROSITE" id="PS50015">
    <property type="entry name" value="SAP_B"/>
    <property type="match status" value="1"/>
</dbReference>
<accession>Q0ZNJ0</accession>
<feature type="signal peptide" evidence="2">
    <location>
        <begin position="1"/>
        <end position="17"/>
    </location>
</feature>
<protein>
    <submittedName>
        <fullName evidence="4">Secreted saposin-like protein SAP-3</fullName>
    </submittedName>
</protein>
<sequence length="102" mass="11063">MNPLIFLVLATVALANAEVQFQEPDADVSPCEVCTVALDQLKKLLQIDAVRNEVEVLMKGVCAAFGPVKGLCEALVGKGIDIVFDFIQKQKSQDICAKIRLC</sequence>
<dbReference type="AlphaFoldDB" id="Q0ZNJ0"/>
<dbReference type="SMR" id="Q0ZNJ0"/>